<protein>
    <submittedName>
        <fullName evidence="1">Uncharacterized protein</fullName>
    </submittedName>
</protein>
<proteinExistence type="predicted"/>
<organism evidence="1 2">
    <name type="scientific">Caballeronia choica</name>
    <dbReference type="NCBI Taxonomy" id="326476"/>
    <lineage>
        <taxon>Bacteria</taxon>
        <taxon>Pseudomonadati</taxon>
        <taxon>Pseudomonadota</taxon>
        <taxon>Betaproteobacteria</taxon>
        <taxon>Burkholderiales</taxon>
        <taxon>Burkholderiaceae</taxon>
        <taxon>Caballeronia</taxon>
    </lineage>
</organism>
<keyword evidence="2" id="KW-1185">Reference proteome</keyword>
<dbReference type="EMBL" id="FCON02000140">
    <property type="protein sequence ID" value="SAL83569.1"/>
    <property type="molecule type" value="Genomic_DNA"/>
</dbReference>
<dbReference type="AlphaFoldDB" id="A0A158KS50"/>
<comment type="caution">
    <text evidence="1">The sequence shown here is derived from an EMBL/GenBank/DDBJ whole genome shotgun (WGS) entry which is preliminary data.</text>
</comment>
<dbReference type="Proteomes" id="UP000054770">
    <property type="component" value="Unassembled WGS sequence"/>
</dbReference>
<sequence length="66" mass="7442">MACGTHPNWQRAQFKKGCMSGAAQHNYVPTGLERLSKDGYLERKVTDDHPVPARRWVGVHRPVGSR</sequence>
<gene>
    <name evidence="1" type="ORF">AWB68_06961</name>
</gene>
<accession>A0A158KS50</accession>
<name>A0A158KS50_9BURK</name>
<dbReference type="RefSeq" id="WP_200828882.1">
    <property type="nucleotide sequence ID" value="NZ_FCON02000140.1"/>
</dbReference>
<reference evidence="1" key="1">
    <citation type="submission" date="2016-01" db="EMBL/GenBank/DDBJ databases">
        <authorList>
            <person name="Peeters C."/>
        </authorList>
    </citation>
    <scope>NUCLEOTIDE SEQUENCE [LARGE SCALE GENOMIC DNA]</scope>
    <source>
        <strain evidence="1">LMG 22940</strain>
    </source>
</reference>
<evidence type="ECO:0000313" key="1">
    <source>
        <dbReference type="EMBL" id="SAL83569.1"/>
    </source>
</evidence>
<evidence type="ECO:0000313" key="2">
    <source>
        <dbReference type="Proteomes" id="UP000054770"/>
    </source>
</evidence>